<comment type="caution">
    <text evidence="6">The sequence shown here is derived from an EMBL/GenBank/DDBJ whole genome shotgun (WGS) entry which is preliminary data.</text>
</comment>
<reference evidence="6 7" key="1">
    <citation type="journal article" date="2018" name="Mol. Plant">
        <title>The genome of Artemisia annua provides insight into the evolution of Asteraceae family and artemisinin biosynthesis.</title>
        <authorList>
            <person name="Shen Q."/>
            <person name="Zhang L."/>
            <person name="Liao Z."/>
            <person name="Wang S."/>
            <person name="Yan T."/>
            <person name="Shi P."/>
            <person name="Liu M."/>
            <person name="Fu X."/>
            <person name="Pan Q."/>
            <person name="Wang Y."/>
            <person name="Lv Z."/>
            <person name="Lu X."/>
            <person name="Zhang F."/>
            <person name="Jiang W."/>
            <person name="Ma Y."/>
            <person name="Chen M."/>
            <person name="Hao X."/>
            <person name="Li L."/>
            <person name="Tang Y."/>
            <person name="Lv G."/>
            <person name="Zhou Y."/>
            <person name="Sun X."/>
            <person name="Brodelius P.E."/>
            <person name="Rose J.K.C."/>
            <person name="Tang K."/>
        </authorList>
    </citation>
    <scope>NUCLEOTIDE SEQUENCE [LARGE SCALE GENOMIC DNA]</scope>
    <source>
        <strain evidence="7">cv. Huhao1</strain>
        <tissue evidence="6">Leaf</tissue>
    </source>
</reference>
<dbReference type="OrthoDB" id="26525at2759"/>
<dbReference type="PROSITE" id="PS50222">
    <property type="entry name" value="EF_HAND_2"/>
    <property type="match status" value="4"/>
</dbReference>
<dbReference type="Proteomes" id="UP000245207">
    <property type="component" value="Unassembled WGS sequence"/>
</dbReference>
<evidence type="ECO:0000256" key="2">
    <source>
        <dbReference type="ARBA" id="ARBA00022723"/>
    </source>
</evidence>
<dbReference type="InterPro" id="IPR002048">
    <property type="entry name" value="EF_hand_dom"/>
</dbReference>
<keyword evidence="4" id="KW-0106">Calcium</keyword>
<dbReference type="PROSITE" id="PS00018">
    <property type="entry name" value="EF_HAND_1"/>
    <property type="match status" value="4"/>
</dbReference>
<evidence type="ECO:0000256" key="3">
    <source>
        <dbReference type="ARBA" id="ARBA00022737"/>
    </source>
</evidence>
<evidence type="ECO:0000259" key="5">
    <source>
        <dbReference type="PROSITE" id="PS50222"/>
    </source>
</evidence>
<dbReference type="AlphaFoldDB" id="A0A2U1PD89"/>
<name>A0A2U1PD89_ARTAN</name>
<keyword evidence="2" id="KW-0479">Metal-binding</keyword>
<dbReference type="PANTHER" id="PTHR10891">
    <property type="entry name" value="EF-HAND CALCIUM-BINDING DOMAIN CONTAINING PROTEIN"/>
    <property type="match status" value="1"/>
</dbReference>
<dbReference type="GO" id="GO:0005737">
    <property type="term" value="C:cytoplasm"/>
    <property type="evidence" value="ECO:0007669"/>
    <property type="project" value="UniProtKB-ARBA"/>
</dbReference>
<dbReference type="Pfam" id="PF13499">
    <property type="entry name" value="EF-hand_7"/>
    <property type="match status" value="2"/>
</dbReference>
<feature type="domain" description="EF-hand" evidence="5">
    <location>
        <begin position="234"/>
        <end position="269"/>
    </location>
</feature>
<evidence type="ECO:0000256" key="1">
    <source>
        <dbReference type="ARBA" id="ARBA00003291"/>
    </source>
</evidence>
<evidence type="ECO:0000313" key="7">
    <source>
        <dbReference type="Proteomes" id="UP000245207"/>
    </source>
</evidence>
<sequence>MIFAQISRELLPSHHMTPPHPTALCTIKLTILYSFPTIHLSTHLKKTHIKHLCAFFATSTTMPSIILRICHFYNIIYSIFLYLLPKKLKHYFSQSYNQIQQPINDAKSSTISQPPMQPRSGRMDQNELMRIFQMFDKNGDGRITKQELNDSLENMNIYICDNDLVHMIEKIDVNNDGCVDIDEFGELYKSIMDDRENEEDMMEAFNVFDINGDGFIAVEELRAVLESLGLKQGRKAEDCRKMIMKVDVDGDGMVSFDEFKEMMRSGGFAAMAQN</sequence>
<dbReference type="SMART" id="SM00054">
    <property type="entry name" value="EFh"/>
    <property type="match status" value="4"/>
</dbReference>
<feature type="domain" description="EF-hand" evidence="5">
    <location>
        <begin position="159"/>
        <end position="194"/>
    </location>
</feature>
<dbReference type="InterPro" id="IPR018247">
    <property type="entry name" value="EF_Hand_1_Ca_BS"/>
</dbReference>
<protein>
    <submittedName>
        <fullName evidence="6">Calcium-binding EF-hand family protein</fullName>
    </submittedName>
</protein>
<comment type="function">
    <text evidence="1">Potential calcium sensor.</text>
</comment>
<evidence type="ECO:0000256" key="4">
    <source>
        <dbReference type="ARBA" id="ARBA00022837"/>
    </source>
</evidence>
<organism evidence="6 7">
    <name type="scientific">Artemisia annua</name>
    <name type="common">Sweet wormwood</name>
    <dbReference type="NCBI Taxonomy" id="35608"/>
    <lineage>
        <taxon>Eukaryota</taxon>
        <taxon>Viridiplantae</taxon>
        <taxon>Streptophyta</taxon>
        <taxon>Embryophyta</taxon>
        <taxon>Tracheophyta</taxon>
        <taxon>Spermatophyta</taxon>
        <taxon>Magnoliopsida</taxon>
        <taxon>eudicotyledons</taxon>
        <taxon>Gunneridae</taxon>
        <taxon>Pentapetalae</taxon>
        <taxon>asterids</taxon>
        <taxon>campanulids</taxon>
        <taxon>Asterales</taxon>
        <taxon>Asteraceae</taxon>
        <taxon>Asteroideae</taxon>
        <taxon>Anthemideae</taxon>
        <taxon>Artemisiinae</taxon>
        <taxon>Artemisia</taxon>
    </lineage>
</organism>
<dbReference type="FunFam" id="1.10.238.10:FF:000089">
    <property type="entry name" value="calmodulin-like protein 3"/>
    <property type="match status" value="1"/>
</dbReference>
<dbReference type="EMBL" id="PKPP01001314">
    <property type="protein sequence ID" value="PWA83724.1"/>
    <property type="molecule type" value="Genomic_DNA"/>
</dbReference>
<dbReference type="SUPFAM" id="SSF47473">
    <property type="entry name" value="EF-hand"/>
    <property type="match status" value="1"/>
</dbReference>
<dbReference type="InterPro" id="IPR011992">
    <property type="entry name" value="EF-hand-dom_pair"/>
</dbReference>
<keyword evidence="7" id="KW-1185">Reference proteome</keyword>
<feature type="domain" description="EF-hand" evidence="5">
    <location>
        <begin position="196"/>
        <end position="231"/>
    </location>
</feature>
<accession>A0A2U1PD89</accession>
<dbReference type="STRING" id="35608.A0A2U1PD89"/>
<keyword evidence="3" id="KW-0677">Repeat</keyword>
<dbReference type="InterPro" id="IPR039647">
    <property type="entry name" value="EF_hand_pair_protein_CML-like"/>
</dbReference>
<dbReference type="GO" id="GO:0005509">
    <property type="term" value="F:calcium ion binding"/>
    <property type="evidence" value="ECO:0007669"/>
    <property type="project" value="InterPro"/>
</dbReference>
<gene>
    <name evidence="6" type="ORF">CTI12_AA164930</name>
</gene>
<proteinExistence type="predicted"/>
<feature type="domain" description="EF-hand" evidence="5">
    <location>
        <begin position="123"/>
        <end position="158"/>
    </location>
</feature>
<evidence type="ECO:0000313" key="6">
    <source>
        <dbReference type="EMBL" id="PWA83724.1"/>
    </source>
</evidence>
<dbReference type="Gene3D" id="1.10.238.10">
    <property type="entry name" value="EF-hand"/>
    <property type="match status" value="2"/>
</dbReference>